<dbReference type="SUPFAM" id="SSF51735">
    <property type="entry name" value="NAD(P)-binding Rossmann-fold domains"/>
    <property type="match status" value="1"/>
</dbReference>
<comment type="similarity">
    <text evidence="1">Belongs to the NAD(P)-dependent epimerase/dehydratase family.</text>
</comment>
<evidence type="ECO:0000259" key="2">
    <source>
        <dbReference type="Pfam" id="PF01370"/>
    </source>
</evidence>
<dbReference type="Proteomes" id="UP001596380">
    <property type="component" value="Unassembled WGS sequence"/>
</dbReference>
<evidence type="ECO:0000313" key="3">
    <source>
        <dbReference type="EMBL" id="MFC6887263.1"/>
    </source>
</evidence>
<dbReference type="InterPro" id="IPR036291">
    <property type="entry name" value="NAD(P)-bd_dom_sf"/>
</dbReference>
<dbReference type="Gene3D" id="3.40.50.720">
    <property type="entry name" value="NAD(P)-binding Rossmann-like Domain"/>
    <property type="match status" value="1"/>
</dbReference>
<comment type="caution">
    <text evidence="3">The sequence shown here is derived from an EMBL/GenBank/DDBJ whole genome shotgun (WGS) entry which is preliminary data.</text>
</comment>
<evidence type="ECO:0000256" key="1">
    <source>
        <dbReference type="ARBA" id="ARBA00007637"/>
    </source>
</evidence>
<name>A0ABW2D1P7_9ACTN</name>
<dbReference type="PANTHER" id="PTHR43000">
    <property type="entry name" value="DTDP-D-GLUCOSE 4,6-DEHYDRATASE-RELATED"/>
    <property type="match status" value="1"/>
</dbReference>
<feature type="non-terminal residue" evidence="3">
    <location>
        <position position="349"/>
    </location>
</feature>
<evidence type="ECO:0000313" key="4">
    <source>
        <dbReference type="Proteomes" id="UP001596380"/>
    </source>
</evidence>
<keyword evidence="4" id="KW-1185">Reference proteome</keyword>
<dbReference type="Pfam" id="PF01370">
    <property type="entry name" value="Epimerase"/>
    <property type="match status" value="1"/>
</dbReference>
<dbReference type="InterPro" id="IPR001509">
    <property type="entry name" value="Epimerase_deHydtase"/>
</dbReference>
<feature type="domain" description="NAD-dependent epimerase/dehydratase" evidence="2">
    <location>
        <begin position="17"/>
        <end position="249"/>
    </location>
</feature>
<accession>A0ABW2D1P7</accession>
<dbReference type="RefSeq" id="WP_378064207.1">
    <property type="nucleotide sequence ID" value="NZ_JBHSXS010000078.1"/>
</dbReference>
<protein>
    <submittedName>
        <fullName evidence="3">NAD-dependent epimerase/dehydratase family protein</fullName>
    </submittedName>
</protein>
<gene>
    <name evidence="3" type="ORF">ACFQKB_46395</name>
</gene>
<dbReference type="EMBL" id="JBHSXS010000078">
    <property type="protein sequence ID" value="MFC6887263.1"/>
    <property type="molecule type" value="Genomic_DNA"/>
</dbReference>
<reference evidence="4" key="1">
    <citation type="journal article" date="2019" name="Int. J. Syst. Evol. Microbiol.">
        <title>The Global Catalogue of Microorganisms (GCM) 10K type strain sequencing project: providing services to taxonomists for standard genome sequencing and annotation.</title>
        <authorList>
            <consortium name="The Broad Institute Genomics Platform"/>
            <consortium name="The Broad Institute Genome Sequencing Center for Infectious Disease"/>
            <person name="Wu L."/>
            <person name="Ma J."/>
        </authorList>
    </citation>
    <scope>NUCLEOTIDE SEQUENCE [LARGE SCALE GENOMIC DNA]</scope>
    <source>
        <strain evidence="4">JCM 3369</strain>
    </source>
</reference>
<organism evidence="3 4">
    <name type="scientific">Actinomadura yumaensis</name>
    <dbReference type="NCBI Taxonomy" id="111807"/>
    <lineage>
        <taxon>Bacteria</taxon>
        <taxon>Bacillati</taxon>
        <taxon>Actinomycetota</taxon>
        <taxon>Actinomycetes</taxon>
        <taxon>Streptosporangiales</taxon>
        <taxon>Thermomonosporaceae</taxon>
        <taxon>Actinomadura</taxon>
    </lineage>
</organism>
<proteinExistence type="inferred from homology"/>
<sequence length="349" mass="37044">MGSNPLGPTTQDDRDTVAVTGGSGFVGGHLVAALTDLGKNVVIVDLAKPPKALADLPGVQHRRADLRDYGETLLALRGVDTVYHLAGNASGTLSVEYPRFDFQINGLGTCNVGNACVELGVRRLVHMSSAIVYGTPRHFPMNEKHPTAPFLPYGASKRSGELTLLSLHEAFDLPVMIGRSFVVWGPGEDPRTAGGEVSQFLRWQLNELPIPVVGDVDRKTRDFVHVTDVCRALIALGDAGEPGEIYNIGSGTEVSMRGLADAVADATGRPARLQADTSVLDDSFRLVADIAKLRGIGYQPSVPLEKGLKDLADLLGPFPELPTVTVAFRREHAERGVGAASAAARAAAR</sequence>